<evidence type="ECO:0000256" key="2">
    <source>
        <dbReference type="ARBA" id="ARBA00022723"/>
    </source>
</evidence>
<dbReference type="Gene3D" id="3.100.10.20">
    <property type="entry name" value="CRISPR-associated endonuclease Cas1, N-terminal domain"/>
    <property type="match status" value="1"/>
</dbReference>
<evidence type="ECO:0000256" key="6">
    <source>
        <dbReference type="ARBA" id="ARBA00023118"/>
    </source>
</evidence>
<evidence type="ECO:0000256" key="5">
    <source>
        <dbReference type="ARBA" id="ARBA00022842"/>
    </source>
</evidence>
<keyword evidence="2 10" id="KW-0479">Metal-binding</keyword>
<keyword evidence="8 10" id="KW-0464">Manganese</keyword>
<evidence type="ECO:0000313" key="11">
    <source>
        <dbReference type="EMBL" id="GAA0720594.1"/>
    </source>
</evidence>
<dbReference type="PANTHER" id="PTHR34353:SF2">
    <property type="entry name" value="CRISPR-ASSOCIATED ENDONUCLEASE CAS1 1"/>
    <property type="match status" value="1"/>
</dbReference>
<evidence type="ECO:0000256" key="4">
    <source>
        <dbReference type="ARBA" id="ARBA00022801"/>
    </source>
</evidence>
<dbReference type="NCBIfam" id="TIGR00287">
    <property type="entry name" value="cas1"/>
    <property type="match status" value="1"/>
</dbReference>
<evidence type="ECO:0000256" key="8">
    <source>
        <dbReference type="ARBA" id="ARBA00023211"/>
    </source>
</evidence>
<gene>
    <name evidence="11" type="primary">cas1c</name>
    <name evidence="10" type="synonym">cas1</name>
    <name evidence="11" type="ORF">GCM10009105_30160</name>
</gene>
<dbReference type="NCBIfam" id="TIGR03640">
    <property type="entry name" value="cas1_DVULG"/>
    <property type="match status" value="1"/>
</dbReference>
<dbReference type="RefSeq" id="WP_343792601.1">
    <property type="nucleotide sequence ID" value="NZ_BAAAEU010000024.1"/>
</dbReference>
<proteinExistence type="inferred from homology"/>
<dbReference type="InterPro" id="IPR019856">
    <property type="entry name" value="CRISPR-assoc_Cas1_DVULG"/>
</dbReference>
<dbReference type="GO" id="GO:0004519">
    <property type="term" value="F:endonuclease activity"/>
    <property type="evidence" value="ECO:0007669"/>
    <property type="project" value="UniProtKB-KW"/>
</dbReference>
<dbReference type="Proteomes" id="UP001501523">
    <property type="component" value="Unassembled WGS sequence"/>
</dbReference>
<dbReference type="InterPro" id="IPR002729">
    <property type="entry name" value="CRISPR-assoc_Cas1"/>
</dbReference>
<comment type="caution">
    <text evidence="11">The sequence shown here is derived from an EMBL/GenBank/DDBJ whole genome shotgun (WGS) entry which is preliminary data.</text>
</comment>
<keyword evidence="12" id="KW-1185">Reference proteome</keyword>
<dbReference type="Gene3D" id="1.20.120.920">
    <property type="entry name" value="CRISPR-associated endonuclease Cas1, C-terminal domain"/>
    <property type="match status" value="1"/>
</dbReference>
<accession>A0ABN1ISS7</accession>
<reference evidence="11 12" key="1">
    <citation type="journal article" date="2019" name="Int. J. Syst. Evol. Microbiol.">
        <title>The Global Catalogue of Microorganisms (GCM) 10K type strain sequencing project: providing services to taxonomists for standard genome sequencing and annotation.</title>
        <authorList>
            <consortium name="The Broad Institute Genomics Platform"/>
            <consortium name="The Broad Institute Genome Sequencing Center for Infectious Disease"/>
            <person name="Wu L."/>
            <person name="Ma J."/>
        </authorList>
    </citation>
    <scope>NUCLEOTIDE SEQUENCE [LARGE SCALE GENOMIC DNA]</scope>
    <source>
        <strain evidence="11 12">JCM 15421</strain>
    </source>
</reference>
<dbReference type="HAMAP" id="MF_01470">
    <property type="entry name" value="Cas1"/>
    <property type="match status" value="1"/>
</dbReference>
<feature type="binding site" evidence="10">
    <location>
        <position position="169"/>
    </location>
    <ligand>
        <name>Mn(2+)</name>
        <dbReference type="ChEBI" id="CHEBI:29035"/>
    </ligand>
</feature>
<dbReference type="InterPro" id="IPR042206">
    <property type="entry name" value="CRISPR-assoc_Cas1_C"/>
</dbReference>
<keyword evidence="3 10" id="KW-0255">Endonuclease</keyword>
<comment type="subunit">
    <text evidence="9 10">Homodimer, forms a heterotetramer with a Cas2 homodimer.</text>
</comment>
<dbReference type="EC" id="3.1.-.-" evidence="10"/>
<keyword evidence="4 10" id="KW-0378">Hydrolase</keyword>
<evidence type="ECO:0000256" key="9">
    <source>
        <dbReference type="ARBA" id="ARBA00038592"/>
    </source>
</evidence>
<evidence type="ECO:0000313" key="12">
    <source>
        <dbReference type="Proteomes" id="UP001501523"/>
    </source>
</evidence>
<comment type="similarity">
    <text evidence="10">Belongs to the CRISPR-associated endonuclease Cas1 family.</text>
</comment>
<feature type="binding site" evidence="10">
    <location>
        <position position="238"/>
    </location>
    <ligand>
        <name>Mn(2+)</name>
        <dbReference type="ChEBI" id="CHEBI:29035"/>
    </ligand>
</feature>
<feature type="binding site" evidence="10">
    <location>
        <position position="253"/>
    </location>
    <ligand>
        <name>Mn(2+)</name>
        <dbReference type="ChEBI" id="CHEBI:29035"/>
    </ligand>
</feature>
<dbReference type="PANTHER" id="PTHR34353">
    <property type="entry name" value="CRISPR-ASSOCIATED ENDONUCLEASE CAS1 1"/>
    <property type="match status" value="1"/>
</dbReference>
<keyword evidence="1 10" id="KW-0540">Nuclease</keyword>
<evidence type="ECO:0000256" key="3">
    <source>
        <dbReference type="ARBA" id="ARBA00022759"/>
    </source>
</evidence>
<keyword evidence="6 10" id="KW-0051">Antiviral defense</keyword>
<protein>
    <recommendedName>
        <fullName evidence="10">CRISPR-associated endonuclease Cas1</fullName>
        <ecNumber evidence="10">3.1.-.-</ecNumber>
    </recommendedName>
</protein>
<dbReference type="CDD" id="cd09721">
    <property type="entry name" value="Cas1_I-C"/>
    <property type="match status" value="1"/>
</dbReference>
<dbReference type="InterPro" id="IPR042211">
    <property type="entry name" value="CRISPR-assoc_Cas1_N"/>
</dbReference>
<dbReference type="Pfam" id="PF01867">
    <property type="entry name" value="Cas_Cas1"/>
    <property type="match status" value="1"/>
</dbReference>
<organism evidence="11 12">
    <name type="scientific">Dokdonella soli</name>
    <dbReference type="NCBI Taxonomy" id="529810"/>
    <lineage>
        <taxon>Bacteria</taxon>
        <taxon>Pseudomonadati</taxon>
        <taxon>Pseudomonadota</taxon>
        <taxon>Gammaproteobacteria</taxon>
        <taxon>Lysobacterales</taxon>
        <taxon>Rhodanobacteraceae</taxon>
        <taxon>Dokdonella</taxon>
    </lineage>
</organism>
<keyword evidence="5 10" id="KW-0460">Magnesium</keyword>
<sequence>MSAWTLLNTLYVMTEGSYLRLDNDTVRIEVERETRLRVPLHHLGGIVTLGDDVMLSPALLSRCAESGVSVTLLSRSGRFRARVEGPVSGNVLLRRAQHDANSSPDRTLALSRNILAGKLRNSRTVLLRGAREAKADDDRSALDAAVAKFDASLRAVGVAQEMDALRGVEGEAARTYFAALNRLIRIDARADFAIDGRSRRPPRDAFNALLSFLYTLLVHDCRSALETVGLDPQIGFLHVLRPGRPALALDLVEEFRAIAADRMALTLINRGQLKASDFRTTEGGGVLMADDARRTVSIAWQERKKETLMHPLLESEVPLGLLPQIQARLLARTLRGEMEAYLPFIAR</sequence>
<dbReference type="InterPro" id="IPR050646">
    <property type="entry name" value="Cas1"/>
</dbReference>
<dbReference type="EMBL" id="BAAAEU010000024">
    <property type="protein sequence ID" value="GAA0720594.1"/>
    <property type="molecule type" value="Genomic_DNA"/>
</dbReference>
<comment type="cofactor">
    <cofactor evidence="10">
        <name>Mg(2+)</name>
        <dbReference type="ChEBI" id="CHEBI:18420"/>
    </cofactor>
    <cofactor evidence="10">
        <name>Mn(2+)</name>
        <dbReference type="ChEBI" id="CHEBI:29035"/>
    </cofactor>
</comment>
<evidence type="ECO:0000256" key="7">
    <source>
        <dbReference type="ARBA" id="ARBA00023125"/>
    </source>
</evidence>
<evidence type="ECO:0000256" key="1">
    <source>
        <dbReference type="ARBA" id="ARBA00022722"/>
    </source>
</evidence>
<comment type="function">
    <text evidence="10">CRISPR (clustered regularly interspaced short palindromic repeat), is an adaptive immune system that provides protection against mobile genetic elements (viruses, transposable elements and conjugative plasmids). CRISPR clusters contain spacers, sequences complementary to antecedent mobile elements, and target invading nucleic acids. CRISPR clusters are transcribed and processed into CRISPR RNA (crRNA). Acts as a dsDNA endonuclease. Involved in the integration of spacer DNA into the CRISPR cassette.</text>
</comment>
<evidence type="ECO:0000256" key="10">
    <source>
        <dbReference type="HAMAP-Rule" id="MF_01470"/>
    </source>
</evidence>
<name>A0ABN1ISS7_9GAMM</name>
<keyword evidence="7 10" id="KW-0238">DNA-binding</keyword>